<sequence>MIFRASFPVTREMESRGPANVVLRSPVRGNQRPPGFETMTWAPARKNVKRPIDRSVKLPQLIFTLARTYLRPIINHTGWEVGPASRL</sequence>
<protein>
    <submittedName>
        <fullName evidence="1">Uncharacterized protein</fullName>
    </submittedName>
</protein>
<evidence type="ECO:0000313" key="2">
    <source>
        <dbReference type="Proteomes" id="UP000835052"/>
    </source>
</evidence>
<reference evidence="1" key="1">
    <citation type="submission" date="2020-10" db="EMBL/GenBank/DDBJ databases">
        <authorList>
            <person name="Kikuchi T."/>
        </authorList>
    </citation>
    <scope>NUCLEOTIDE SEQUENCE</scope>
    <source>
        <strain evidence="1">NKZ352</strain>
    </source>
</reference>
<evidence type="ECO:0000313" key="1">
    <source>
        <dbReference type="EMBL" id="CAD6189856.1"/>
    </source>
</evidence>
<dbReference type="Proteomes" id="UP000835052">
    <property type="component" value="Unassembled WGS sequence"/>
</dbReference>
<keyword evidence="2" id="KW-1185">Reference proteome</keyword>
<comment type="caution">
    <text evidence="1">The sequence shown here is derived from an EMBL/GenBank/DDBJ whole genome shotgun (WGS) entry which is preliminary data.</text>
</comment>
<name>A0A8S1H0S2_9PELO</name>
<accession>A0A8S1H0S2</accession>
<dbReference type="EMBL" id="CAJGYM010000012">
    <property type="protein sequence ID" value="CAD6189856.1"/>
    <property type="molecule type" value="Genomic_DNA"/>
</dbReference>
<organism evidence="1 2">
    <name type="scientific">Caenorhabditis auriculariae</name>
    <dbReference type="NCBI Taxonomy" id="2777116"/>
    <lineage>
        <taxon>Eukaryota</taxon>
        <taxon>Metazoa</taxon>
        <taxon>Ecdysozoa</taxon>
        <taxon>Nematoda</taxon>
        <taxon>Chromadorea</taxon>
        <taxon>Rhabditida</taxon>
        <taxon>Rhabditina</taxon>
        <taxon>Rhabditomorpha</taxon>
        <taxon>Rhabditoidea</taxon>
        <taxon>Rhabditidae</taxon>
        <taxon>Peloderinae</taxon>
        <taxon>Caenorhabditis</taxon>
    </lineage>
</organism>
<gene>
    <name evidence="1" type="ORF">CAUJ_LOCUS5775</name>
</gene>
<proteinExistence type="predicted"/>
<dbReference type="AlphaFoldDB" id="A0A8S1H0S2"/>